<feature type="transmembrane region" description="Helical" evidence="2">
    <location>
        <begin position="160"/>
        <end position="180"/>
    </location>
</feature>
<feature type="transmembrane region" description="Helical" evidence="2">
    <location>
        <begin position="187"/>
        <end position="204"/>
    </location>
</feature>
<evidence type="ECO:0000313" key="3">
    <source>
        <dbReference type="EMBL" id="MBS4186060.1"/>
    </source>
</evidence>
<feature type="region of interest" description="Disordered" evidence="1">
    <location>
        <begin position="1"/>
        <end position="48"/>
    </location>
</feature>
<evidence type="ECO:0000256" key="2">
    <source>
        <dbReference type="SAM" id="Phobius"/>
    </source>
</evidence>
<evidence type="ECO:0000256" key="1">
    <source>
        <dbReference type="SAM" id="MobiDB-lite"/>
    </source>
</evidence>
<gene>
    <name evidence="4" type="ORF">KHB02_018570</name>
    <name evidence="3" type="ORF">KHB02_32215</name>
</gene>
<evidence type="ECO:0000313" key="4">
    <source>
        <dbReference type="EMBL" id="MCH6267526.1"/>
    </source>
</evidence>
<sequence length="246" mass="28297">MDYDSQSDQQVEKENVEENIERDYPTRQAVKREREKKEHNKLSMGKNKKADDNGFAGVSSIFKFFSSNKKKKVKMFWIKLVFKIFVIAAVFFDINFILNFMKDPISNFPHTLSVVGMCAGINFIAILVLFFKNSLIRLYLSLFAIVGSFAYYIYVNYTNLSFLGVNTIASVLVIISLLMVINPKLNYYVKSILLLVIPVSGVYFSGNKYALVWTLMINAGLILLFRMPKSSKKEEDRIKRNIKQSA</sequence>
<evidence type="ECO:0000313" key="5">
    <source>
        <dbReference type="Proteomes" id="UP000677265"/>
    </source>
</evidence>
<proteinExistence type="predicted"/>
<feature type="transmembrane region" description="Helical" evidence="2">
    <location>
        <begin position="138"/>
        <end position="154"/>
    </location>
</feature>
<feature type="transmembrane region" description="Helical" evidence="2">
    <location>
        <begin position="110"/>
        <end position="131"/>
    </location>
</feature>
<feature type="compositionally biased region" description="Basic and acidic residues" evidence="1">
    <location>
        <begin position="10"/>
        <end position="41"/>
    </location>
</feature>
<keyword evidence="2" id="KW-0472">Membrane</keyword>
<reference evidence="3" key="1">
    <citation type="submission" date="2021-05" db="EMBL/GenBank/DDBJ databases">
        <title>Novel Bacillus species.</title>
        <authorList>
            <person name="Liu G."/>
        </authorList>
    </citation>
    <scope>NUCLEOTIDE SEQUENCE</scope>
    <source>
        <strain evidence="3 5">FJAT-50051</strain>
    </source>
</reference>
<organism evidence="3">
    <name type="scientific">Neobacillus citreus</name>
    <dbReference type="NCBI Taxonomy" id="2833578"/>
    <lineage>
        <taxon>Bacteria</taxon>
        <taxon>Bacillati</taxon>
        <taxon>Bacillota</taxon>
        <taxon>Bacilli</taxon>
        <taxon>Bacillales</taxon>
        <taxon>Bacillaceae</taxon>
        <taxon>Neobacillus</taxon>
    </lineage>
</organism>
<keyword evidence="2" id="KW-0812">Transmembrane</keyword>
<keyword evidence="2" id="KW-1133">Transmembrane helix</keyword>
<keyword evidence="5" id="KW-1185">Reference proteome</keyword>
<feature type="transmembrane region" description="Helical" evidence="2">
    <location>
        <begin position="210"/>
        <end position="227"/>
    </location>
</feature>
<dbReference type="EMBL" id="JAGYPE020000038">
    <property type="protein sequence ID" value="MCH6267526.1"/>
    <property type="molecule type" value="Genomic_DNA"/>
</dbReference>
<protein>
    <submittedName>
        <fullName evidence="3">Uncharacterized protein</fullName>
    </submittedName>
</protein>
<accession>A0A942T450</accession>
<dbReference type="AlphaFoldDB" id="A0A942T450"/>
<dbReference type="RefSeq" id="WP_213145859.1">
    <property type="nucleotide sequence ID" value="NZ_JAGYPE020000038.1"/>
</dbReference>
<comment type="caution">
    <text evidence="3">The sequence shown here is derived from an EMBL/GenBank/DDBJ whole genome shotgun (WGS) entry which is preliminary data.</text>
</comment>
<dbReference type="EMBL" id="JAGYPE010000006">
    <property type="protein sequence ID" value="MBS4186060.1"/>
    <property type="molecule type" value="Genomic_DNA"/>
</dbReference>
<name>A0A942T450_9BACI</name>
<feature type="transmembrane region" description="Helical" evidence="2">
    <location>
        <begin position="76"/>
        <end position="98"/>
    </location>
</feature>
<dbReference type="Proteomes" id="UP000677265">
    <property type="component" value="Unassembled WGS sequence"/>
</dbReference>